<dbReference type="PANTHER" id="PTHR37423">
    <property type="entry name" value="SOLUBLE LYTIC MUREIN TRANSGLYCOSYLASE-RELATED"/>
    <property type="match status" value="1"/>
</dbReference>
<dbReference type="PANTHER" id="PTHR37423:SF2">
    <property type="entry name" value="MEMBRANE-BOUND LYTIC MUREIN TRANSGLYCOSYLASE C"/>
    <property type="match status" value="1"/>
</dbReference>
<feature type="domain" description="Transglycosylase SLT" evidence="4">
    <location>
        <begin position="133"/>
        <end position="225"/>
    </location>
</feature>
<gene>
    <name evidence="5" type="ORF">GG681_10650</name>
</gene>
<comment type="caution">
    <text evidence="5">The sequence shown here is derived from an EMBL/GenBank/DDBJ whole genome shotgun (WGS) entry which is preliminary data.</text>
</comment>
<dbReference type="GO" id="GO:0008933">
    <property type="term" value="F:peptidoglycan lytic transglycosylase activity"/>
    <property type="evidence" value="ECO:0007669"/>
    <property type="project" value="InterPro"/>
</dbReference>
<comment type="similarity">
    <text evidence="1">Belongs to the transglycosylase Slt family.</text>
</comment>
<dbReference type="SUPFAM" id="SSF53955">
    <property type="entry name" value="Lysozyme-like"/>
    <property type="match status" value="1"/>
</dbReference>
<dbReference type="Pfam" id="PF01464">
    <property type="entry name" value="SLT"/>
    <property type="match status" value="1"/>
</dbReference>
<evidence type="ECO:0000313" key="6">
    <source>
        <dbReference type="Proteomes" id="UP000436694"/>
    </source>
</evidence>
<dbReference type="InterPro" id="IPR008258">
    <property type="entry name" value="Transglycosylase_SLT_dom_1"/>
</dbReference>
<dbReference type="AlphaFoldDB" id="A0A844ALQ9"/>
<dbReference type="CDD" id="cd00254">
    <property type="entry name" value="LT-like"/>
    <property type="match status" value="1"/>
</dbReference>
<evidence type="ECO:0000313" key="5">
    <source>
        <dbReference type="EMBL" id="MQY43100.1"/>
    </source>
</evidence>
<comment type="similarity">
    <text evidence="2">Belongs to the virb1 family.</text>
</comment>
<keyword evidence="6" id="KW-1185">Reference proteome</keyword>
<dbReference type="EMBL" id="WIXK01000005">
    <property type="protein sequence ID" value="MQY43100.1"/>
    <property type="molecule type" value="Genomic_DNA"/>
</dbReference>
<reference evidence="5 6" key="1">
    <citation type="submission" date="2019-10" db="EMBL/GenBank/DDBJ databases">
        <title>Epibacterium sp. nov., isolated from seawater.</title>
        <authorList>
            <person name="Zhang X."/>
            <person name="Li N."/>
        </authorList>
    </citation>
    <scope>NUCLEOTIDE SEQUENCE [LARGE SCALE GENOMIC DNA]</scope>
    <source>
        <strain evidence="5 6">SM1969</strain>
    </source>
</reference>
<feature type="compositionally biased region" description="Polar residues" evidence="3">
    <location>
        <begin position="1"/>
        <end position="17"/>
    </location>
</feature>
<dbReference type="GO" id="GO:0016020">
    <property type="term" value="C:membrane"/>
    <property type="evidence" value="ECO:0007669"/>
    <property type="project" value="InterPro"/>
</dbReference>
<dbReference type="RefSeq" id="WP_153547943.1">
    <property type="nucleotide sequence ID" value="NZ_WIXK01000005.1"/>
</dbReference>
<accession>A0A844ALQ9</accession>
<proteinExistence type="inferred from homology"/>
<dbReference type="GO" id="GO:0000270">
    <property type="term" value="P:peptidoglycan metabolic process"/>
    <property type="evidence" value="ECO:0007669"/>
    <property type="project" value="InterPro"/>
</dbReference>
<organism evidence="5 6">
    <name type="scientific">Tritonibacter aquimaris</name>
    <dbReference type="NCBI Taxonomy" id="2663379"/>
    <lineage>
        <taxon>Bacteria</taxon>
        <taxon>Pseudomonadati</taxon>
        <taxon>Pseudomonadota</taxon>
        <taxon>Alphaproteobacteria</taxon>
        <taxon>Rhodobacterales</taxon>
        <taxon>Paracoccaceae</taxon>
        <taxon>Tritonibacter</taxon>
    </lineage>
</organism>
<evidence type="ECO:0000256" key="3">
    <source>
        <dbReference type="SAM" id="MobiDB-lite"/>
    </source>
</evidence>
<evidence type="ECO:0000259" key="4">
    <source>
        <dbReference type="Pfam" id="PF01464"/>
    </source>
</evidence>
<dbReference type="InterPro" id="IPR000189">
    <property type="entry name" value="Transglyc_AS"/>
</dbReference>
<feature type="region of interest" description="Disordered" evidence="3">
    <location>
        <begin position="1"/>
        <end position="45"/>
    </location>
</feature>
<dbReference type="InterPro" id="IPR023346">
    <property type="entry name" value="Lysozyme-like_dom_sf"/>
</dbReference>
<sequence length="268" mass="28526">MAGSVHAQTIESPQQGTAEVAPRKTPAPFPKFKSKTVRPPKPGTNKRILIQIEPKLDVAPKADVRGSEQVQLPQPAKFASFWQEVSPKLDNSGPGRLEPALLAVQKQSGLAAPRLQALDDLSKAHGIPILVETVNTQVSPALVLAVMMVESAGRADALSSAGAQGLMQLMPDTAARFGVKDAFDPAQNVAGGVRYLDWLMEKFEGDPILVLAAYNAGAGSIRDHKGVPPYPETRDYVPKVLAAFSVARGLCKTPPQLISDGCVFHALK</sequence>
<dbReference type="PROSITE" id="PS00922">
    <property type="entry name" value="TRANSGLYCOSYLASE"/>
    <property type="match status" value="1"/>
</dbReference>
<dbReference type="Proteomes" id="UP000436694">
    <property type="component" value="Unassembled WGS sequence"/>
</dbReference>
<protein>
    <submittedName>
        <fullName evidence="5">Transglycosylase SLT domain-containing protein</fullName>
    </submittedName>
</protein>
<evidence type="ECO:0000256" key="1">
    <source>
        <dbReference type="ARBA" id="ARBA00007734"/>
    </source>
</evidence>
<dbReference type="Gene3D" id="1.10.530.10">
    <property type="match status" value="1"/>
</dbReference>
<name>A0A844ALQ9_9RHOB</name>
<evidence type="ECO:0000256" key="2">
    <source>
        <dbReference type="ARBA" id="ARBA00009387"/>
    </source>
</evidence>